<dbReference type="Proteomes" id="UP000462212">
    <property type="component" value="Unassembled WGS sequence"/>
</dbReference>
<evidence type="ECO:0000256" key="1">
    <source>
        <dbReference type="ARBA" id="ARBA00023242"/>
    </source>
</evidence>
<dbReference type="AlphaFoldDB" id="A0A8H8RB22"/>
<organism evidence="4 5">
    <name type="scientific">Lachnellula subtilissima</name>
    <dbReference type="NCBI Taxonomy" id="602034"/>
    <lineage>
        <taxon>Eukaryota</taxon>
        <taxon>Fungi</taxon>
        <taxon>Dikarya</taxon>
        <taxon>Ascomycota</taxon>
        <taxon>Pezizomycotina</taxon>
        <taxon>Leotiomycetes</taxon>
        <taxon>Helotiales</taxon>
        <taxon>Lachnaceae</taxon>
        <taxon>Lachnellula</taxon>
    </lineage>
</organism>
<dbReference type="InterPro" id="IPR053157">
    <property type="entry name" value="Sterol_Uptake_Regulator"/>
</dbReference>
<dbReference type="PANTHER" id="PTHR47784:SF7">
    <property type="entry name" value="ZN(II)2CYS6 TRANSCRIPTION FACTOR (EUROFUNG)"/>
    <property type="match status" value="1"/>
</dbReference>
<feature type="non-terminal residue" evidence="4">
    <location>
        <position position="1"/>
    </location>
</feature>
<feature type="region of interest" description="Disordered" evidence="2">
    <location>
        <begin position="1"/>
        <end position="66"/>
    </location>
</feature>
<evidence type="ECO:0000313" key="4">
    <source>
        <dbReference type="EMBL" id="TVY31630.1"/>
    </source>
</evidence>
<comment type="caution">
    <text evidence="4">The sequence shown here is derived from an EMBL/GenBank/DDBJ whole genome shotgun (WGS) entry which is preliminary data.</text>
</comment>
<keyword evidence="1" id="KW-0539">Nucleus</keyword>
<evidence type="ECO:0000313" key="5">
    <source>
        <dbReference type="Proteomes" id="UP000462212"/>
    </source>
</evidence>
<dbReference type="GO" id="GO:0008270">
    <property type="term" value="F:zinc ion binding"/>
    <property type="evidence" value="ECO:0007669"/>
    <property type="project" value="InterPro"/>
</dbReference>
<dbReference type="InterPro" id="IPR036864">
    <property type="entry name" value="Zn2-C6_fun-type_DNA-bd_sf"/>
</dbReference>
<keyword evidence="5" id="KW-1185">Reference proteome</keyword>
<name>A0A8H8RB22_9HELO</name>
<protein>
    <submittedName>
        <fullName evidence="4">Sterol uptake control protein</fullName>
    </submittedName>
</protein>
<dbReference type="GO" id="GO:0001228">
    <property type="term" value="F:DNA-binding transcription activator activity, RNA polymerase II-specific"/>
    <property type="evidence" value="ECO:0007669"/>
    <property type="project" value="TreeGrafter"/>
</dbReference>
<dbReference type="SMART" id="SM00066">
    <property type="entry name" value="GAL4"/>
    <property type="match status" value="1"/>
</dbReference>
<gene>
    <name evidence="4" type="primary">UPC2_1</name>
    <name evidence="4" type="ORF">LSUB1_G008488</name>
</gene>
<feature type="domain" description="Zn(2)-C6 fungal-type" evidence="3">
    <location>
        <begin position="68"/>
        <end position="98"/>
    </location>
</feature>
<evidence type="ECO:0000259" key="3">
    <source>
        <dbReference type="PROSITE" id="PS50048"/>
    </source>
</evidence>
<feature type="compositionally biased region" description="Polar residues" evidence="2">
    <location>
        <begin position="12"/>
        <end position="46"/>
    </location>
</feature>
<dbReference type="SUPFAM" id="SSF57701">
    <property type="entry name" value="Zn2/Cys6 DNA-binding domain"/>
    <property type="match status" value="1"/>
</dbReference>
<dbReference type="PANTHER" id="PTHR47784">
    <property type="entry name" value="STEROL UPTAKE CONTROL PROTEIN 2"/>
    <property type="match status" value="1"/>
</dbReference>
<evidence type="ECO:0000256" key="2">
    <source>
        <dbReference type="SAM" id="MobiDB-lite"/>
    </source>
</evidence>
<dbReference type="Pfam" id="PF00172">
    <property type="entry name" value="Zn_clus"/>
    <property type="match status" value="1"/>
</dbReference>
<dbReference type="EMBL" id="QGMJ01001370">
    <property type="protein sequence ID" value="TVY31630.1"/>
    <property type="molecule type" value="Genomic_DNA"/>
</dbReference>
<feature type="compositionally biased region" description="Basic residues" evidence="2">
    <location>
        <begin position="54"/>
        <end position="66"/>
    </location>
</feature>
<dbReference type="InterPro" id="IPR001138">
    <property type="entry name" value="Zn2Cys6_DnaBD"/>
</dbReference>
<dbReference type="CDD" id="cd00067">
    <property type="entry name" value="GAL4"/>
    <property type="match status" value="1"/>
</dbReference>
<dbReference type="OrthoDB" id="5229455at2759"/>
<dbReference type="PROSITE" id="PS50048">
    <property type="entry name" value="ZN2_CY6_FUNGAL_2"/>
    <property type="match status" value="1"/>
</dbReference>
<dbReference type="Gene3D" id="4.10.240.10">
    <property type="entry name" value="Zn(2)-C6 fungal-type DNA-binding domain"/>
    <property type="match status" value="1"/>
</dbReference>
<sequence length="450" mass="50759">MPRLSIMPSHPPLTNISDGHRGPSNTLGTSHCSTSLNKYSSDSTSEARPAANQAKRKGRKGHTKSRKGCYNCKRIRIKCKENRPSCDYCAHRDLVCEWPDIQANQPGALTIRNPASPIFTSVSSIPISLQPNRPTFNMQDFRLFNHFIEVAYPHHPIGDDSVWKHEIPSISSDYDYLLHAMLALAASDLTEKHLESSQQLTCTAISYRVKAITCLNTAISSGLTTFEQGNAMLATCFALVFQSVLLDDALSEYMAFIRGTVAVGIQMGMKRMNVLFAHLFANQDLENIDPYMKAAALIDPVLVRAALGSLDKIRPLCTTELEIGVYGMLLGTARALITSSRDAYMELRKFYAAFSYHMSYPDFKEFINPANRTCQLLQSHFLALQLTMTPVTKNEWVGKDRMTKHGVTSRWFGSLHRDVPEDMMVYYEWPLWVEKEVKQDRLYNGVVKRE</sequence>
<proteinExistence type="predicted"/>
<reference evidence="4 5" key="1">
    <citation type="submission" date="2018-05" db="EMBL/GenBank/DDBJ databases">
        <title>Genome sequencing and assembly of the regulated plant pathogen Lachnellula willkommii and related sister species for the development of diagnostic species identification markers.</title>
        <authorList>
            <person name="Giroux E."/>
            <person name="Bilodeau G."/>
        </authorList>
    </citation>
    <scope>NUCLEOTIDE SEQUENCE [LARGE SCALE GENOMIC DNA]</scope>
    <source>
        <strain evidence="4 5">CBS 197.66</strain>
    </source>
</reference>
<accession>A0A8H8RB22</accession>
<dbReference type="PROSITE" id="PS00463">
    <property type="entry name" value="ZN2_CY6_FUNGAL_1"/>
    <property type="match status" value="1"/>
</dbReference>